<evidence type="ECO:0000313" key="2">
    <source>
        <dbReference type="Proteomes" id="UP001499841"/>
    </source>
</evidence>
<dbReference type="Proteomes" id="UP001499841">
    <property type="component" value="Unassembled WGS sequence"/>
</dbReference>
<evidence type="ECO:0000313" key="1">
    <source>
        <dbReference type="EMBL" id="GAA4287467.1"/>
    </source>
</evidence>
<dbReference type="EMBL" id="BAABBA010000007">
    <property type="protein sequence ID" value="GAA4287467.1"/>
    <property type="molecule type" value="Genomic_DNA"/>
</dbReference>
<comment type="caution">
    <text evidence="1">The sequence shown here is derived from an EMBL/GenBank/DDBJ whole genome shotgun (WGS) entry which is preliminary data.</text>
</comment>
<sequence length="80" mass="8336">METSDLIWNRAVRAEQPDSFREGDRALHDVSQLTGLAANGGLLHAVGALGPVELGAAVAGLRWLELEGLAGETEAFAPIG</sequence>
<name>A0ABP8EUA7_9MICO</name>
<protein>
    <submittedName>
        <fullName evidence="1">Uncharacterized protein</fullName>
    </submittedName>
</protein>
<gene>
    <name evidence="1" type="ORF">GCM10022262_18260</name>
</gene>
<keyword evidence="2" id="KW-1185">Reference proteome</keyword>
<accession>A0ABP8EUA7</accession>
<dbReference type="RefSeq" id="WP_345040157.1">
    <property type="nucleotide sequence ID" value="NZ_BAABBA010000007.1"/>
</dbReference>
<organism evidence="1 2">
    <name type="scientific">Georgenia daeguensis</name>
    <dbReference type="NCBI Taxonomy" id="908355"/>
    <lineage>
        <taxon>Bacteria</taxon>
        <taxon>Bacillati</taxon>
        <taxon>Actinomycetota</taxon>
        <taxon>Actinomycetes</taxon>
        <taxon>Micrococcales</taxon>
        <taxon>Bogoriellaceae</taxon>
        <taxon>Georgenia</taxon>
    </lineage>
</organism>
<proteinExistence type="predicted"/>
<reference evidence="2" key="1">
    <citation type="journal article" date="2019" name="Int. J. Syst. Evol. Microbiol.">
        <title>The Global Catalogue of Microorganisms (GCM) 10K type strain sequencing project: providing services to taxonomists for standard genome sequencing and annotation.</title>
        <authorList>
            <consortium name="The Broad Institute Genomics Platform"/>
            <consortium name="The Broad Institute Genome Sequencing Center for Infectious Disease"/>
            <person name="Wu L."/>
            <person name="Ma J."/>
        </authorList>
    </citation>
    <scope>NUCLEOTIDE SEQUENCE [LARGE SCALE GENOMIC DNA]</scope>
    <source>
        <strain evidence="2">JCM 17459</strain>
    </source>
</reference>